<dbReference type="OrthoDB" id="2376394at2759"/>
<dbReference type="InterPro" id="IPR007410">
    <property type="entry name" value="LpqE-like"/>
</dbReference>
<accession>A0A9P5R5W4</accession>
<dbReference type="PANTHER" id="PTHR36302:SF1">
    <property type="entry name" value="COPPER CHAPERONE PCU(A)C"/>
    <property type="match status" value="1"/>
</dbReference>
<organism evidence="1 2">
    <name type="scientific">Linnemannia schmuckeri</name>
    <dbReference type="NCBI Taxonomy" id="64567"/>
    <lineage>
        <taxon>Eukaryota</taxon>
        <taxon>Fungi</taxon>
        <taxon>Fungi incertae sedis</taxon>
        <taxon>Mucoromycota</taxon>
        <taxon>Mortierellomycotina</taxon>
        <taxon>Mortierellomycetes</taxon>
        <taxon>Mortierellales</taxon>
        <taxon>Mortierellaceae</taxon>
        <taxon>Linnemannia</taxon>
    </lineage>
</organism>
<dbReference type="PANTHER" id="PTHR36302">
    <property type="entry name" value="BLR7088 PROTEIN"/>
    <property type="match status" value="1"/>
</dbReference>
<keyword evidence="2" id="KW-1185">Reference proteome</keyword>
<protein>
    <recommendedName>
        <fullName evidence="3">Copper chaperone PCu(A)C</fullName>
    </recommendedName>
</protein>
<dbReference type="PROSITE" id="PS00888">
    <property type="entry name" value="CNMP_BINDING_1"/>
    <property type="match status" value="1"/>
</dbReference>
<dbReference type="InterPro" id="IPR036182">
    <property type="entry name" value="PCuAC_sf"/>
</dbReference>
<feature type="non-terminal residue" evidence="1">
    <location>
        <position position="1"/>
    </location>
</feature>
<dbReference type="InterPro" id="IPR018488">
    <property type="entry name" value="cNMP-bd_CS"/>
</dbReference>
<name>A0A9P5R5W4_9FUNG</name>
<gene>
    <name evidence="1" type="ORF">BG015_005834</name>
</gene>
<sequence>QTIKMQLKTLILAAGAIAFLALNTVAKIPVSTDVIAVEKSVWIRWLPNALPAAGYVTLENTSDAPLDVTKIVSPDYQRITIYQTVTDSESSKMVKIDKFTIPPHGEFALIPGRYHLMFEKPTHLITPGDNARVIFFLSDGKVFKLRMPVRTSPELY</sequence>
<evidence type="ECO:0000313" key="2">
    <source>
        <dbReference type="Proteomes" id="UP000748756"/>
    </source>
</evidence>
<dbReference type="AlphaFoldDB" id="A0A9P5R5W4"/>
<dbReference type="Gene3D" id="2.60.40.1890">
    <property type="entry name" value="PCu(A)C copper chaperone"/>
    <property type="match status" value="1"/>
</dbReference>
<dbReference type="Proteomes" id="UP000748756">
    <property type="component" value="Unassembled WGS sequence"/>
</dbReference>
<proteinExistence type="predicted"/>
<evidence type="ECO:0000313" key="1">
    <source>
        <dbReference type="EMBL" id="KAF9121496.1"/>
    </source>
</evidence>
<dbReference type="InterPro" id="IPR058248">
    <property type="entry name" value="Lxx211020-like"/>
</dbReference>
<comment type="caution">
    <text evidence="1">The sequence shown here is derived from an EMBL/GenBank/DDBJ whole genome shotgun (WGS) entry which is preliminary data.</text>
</comment>
<reference evidence="1" key="1">
    <citation type="journal article" date="2020" name="Fungal Divers.">
        <title>Resolving the Mortierellaceae phylogeny through synthesis of multi-gene phylogenetics and phylogenomics.</title>
        <authorList>
            <person name="Vandepol N."/>
            <person name="Liber J."/>
            <person name="Desiro A."/>
            <person name="Na H."/>
            <person name="Kennedy M."/>
            <person name="Barry K."/>
            <person name="Grigoriev I.V."/>
            <person name="Miller A.N."/>
            <person name="O'Donnell K."/>
            <person name="Stajich J.E."/>
            <person name="Bonito G."/>
        </authorList>
    </citation>
    <scope>NUCLEOTIDE SEQUENCE</scope>
    <source>
        <strain evidence="1">NRRL 6426</strain>
    </source>
</reference>
<dbReference type="SUPFAM" id="SSF110087">
    <property type="entry name" value="DR1885-like metal-binding protein"/>
    <property type="match status" value="1"/>
</dbReference>
<dbReference type="Pfam" id="PF04314">
    <property type="entry name" value="PCuAC"/>
    <property type="match status" value="1"/>
</dbReference>
<evidence type="ECO:0008006" key="3">
    <source>
        <dbReference type="Google" id="ProtNLM"/>
    </source>
</evidence>
<dbReference type="EMBL" id="JAAAUQ010002702">
    <property type="protein sequence ID" value="KAF9121496.1"/>
    <property type="molecule type" value="Genomic_DNA"/>
</dbReference>